<feature type="region of interest" description="Disordered" evidence="1">
    <location>
        <begin position="1"/>
        <end position="133"/>
    </location>
</feature>
<name>A0A6D2J335_9BRAS</name>
<gene>
    <name evidence="2" type="ORF">MERR_LOCUS20719</name>
</gene>
<keyword evidence="3" id="KW-1185">Reference proteome</keyword>
<sequence>MAKTRGGGQVGSRRSRRNQGLEVEEITPQVAPATTLKVNKKRKAKKVATSSSTRNKKVAAQDDEVEDITPQDNVVEDVIPQDDAVDNVTPSSMEADQTEKAMSENEKEDSEIEGEACLTGQEQQEDEEEAPNMDEAIEMCWQWSR</sequence>
<dbReference type="Proteomes" id="UP000467841">
    <property type="component" value="Unassembled WGS sequence"/>
</dbReference>
<organism evidence="2 3">
    <name type="scientific">Microthlaspi erraticum</name>
    <dbReference type="NCBI Taxonomy" id="1685480"/>
    <lineage>
        <taxon>Eukaryota</taxon>
        <taxon>Viridiplantae</taxon>
        <taxon>Streptophyta</taxon>
        <taxon>Embryophyta</taxon>
        <taxon>Tracheophyta</taxon>
        <taxon>Spermatophyta</taxon>
        <taxon>Magnoliopsida</taxon>
        <taxon>eudicotyledons</taxon>
        <taxon>Gunneridae</taxon>
        <taxon>Pentapetalae</taxon>
        <taxon>rosids</taxon>
        <taxon>malvids</taxon>
        <taxon>Brassicales</taxon>
        <taxon>Brassicaceae</taxon>
        <taxon>Coluteocarpeae</taxon>
        <taxon>Microthlaspi</taxon>
    </lineage>
</organism>
<evidence type="ECO:0000313" key="2">
    <source>
        <dbReference type="EMBL" id="CAA7033484.1"/>
    </source>
</evidence>
<protein>
    <submittedName>
        <fullName evidence="2">Uncharacterized protein</fullName>
    </submittedName>
</protein>
<dbReference type="EMBL" id="CACVBM020001133">
    <property type="protein sequence ID" value="CAA7033484.1"/>
    <property type="molecule type" value="Genomic_DNA"/>
</dbReference>
<comment type="caution">
    <text evidence="2">The sequence shown here is derived from an EMBL/GenBank/DDBJ whole genome shotgun (WGS) entry which is preliminary data.</text>
</comment>
<feature type="compositionally biased region" description="Acidic residues" evidence="1">
    <location>
        <begin position="123"/>
        <end position="133"/>
    </location>
</feature>
<accession>A0A6D2J335</accession>
<dbReference type="OrthoDB" id="1114264at2759"/>
<evidence type="ECO:0000256" key="1">
    <source>
        <dbReference type="SAM" id="MobiDB-lite"/>
    </source>
</evidence>
<dbReference type="AlphaFoldDB" id="A0A6D2J335"/>
<reference evidence="2" key="1">
    <citation type="submission" date="2020-01" db="EMBL/GenBank/DDBJ databases">
        <authorList>
            <person name="Mishra B."/>
        </authorList>
    </citation>
    <scope>NUCLEOTIDE SEQUENCE [LARGE SCALE GENOMIC DNA]</scope>
</reference>
<feature type="compositionally biased region" description="Gly residues" evidence="1">
    <location>
        <begin position="1"/>
        <end position="10"/>
    </location>
</feature>
<proteinExistence type="predicted"/>
<evidence type="ECO:0000313" key="3">
    <source>
        <dbReference type="Proteomes" id="UP000467841"/>
    </source>
</evidence>